<evidence type="ECO:0000313" key="10">
    <source>
        <dbReference type="EMBL" id="MBB6142420.1"/>
    </source>
</evidence>
<keyword evidence="5 8" id="KW-0812">Transmembrane</keyword>
<keyword evidence="6 8" id="KW-1133">Transmembrane helix</keyword>
<dbReference type="PANTHER" id="PTHR33908:SF11">
    <property type="entry name" value="MEMBRANE PROTEIN"/>
    <property type="match status" value="1"/>
</dbReference>
<evidence type="ECO:0000256" key="8">
    <source>
        <dbReference type="SAM" id="Phobius"/>
    </source>
</evidence>
<dbReference type="PANTHER" id="PTHR33908">
    <property type="entry name" value="MANNOSYLTRANSFERASE YKCB-RELATED"/>
    <property type="match status" value="1"/>
</dbReference>
<dbReference type="AlphaFoldDB" id="A0A841JMR4"/>
<dbReference type="Proteomes" id="UP000538666">
    <property type="component" value="Unassembled WGS sequence"/>
</dbReference>
<protein>
    <recommendedName>
        <fullName evidence="9">Glycosyltransferase RgtA/B/C/D-like domain-containing protein</fullName>
    </recommendedName>
</protein>
<accession>A0A841JMR4</accession>
<feature type="transmembrane region" description="Helical" evidence="8">
    <location>
        <begin position="86"/>
        <end position="104"/>
    </location>
</feature>
<sequence>MNVSVARRTIPLWIVFPAIFLAITAAHGPLLRLPYYWDEAGYYIPAAFDFFRTGALIPYSTLSNAHPPLPAIYLTLWWKLFGFSPLVTRIAMCFMASIALTAVWKIALLTTARNSVASFTVLLTALYPVFFAQSSLAHADLTAAAASLWAIAFLLRRTSSGIWLSAFCFSLAALSKETAIVTPLALALCELRKALGRSKENSVASTQAAGAPGLASETWDNSPRVPQVSRLRPGIPPREVPNTSRLRPGITAAILSLPVLPLVLWYLYHRHRTGFVFGNPEYLRYNAGATLDPLRILLALGHRILHITAHMNLFVPVLLMIACMLLPPLKESDGSGRERISFADQAIFYVVIAANILFFSILGGALLTRYLLPLYPLVILLCVNTFRRRFEWWPSLVALSAVAFVAGLFVNPPYRFAPEDNLAYANVIRLHQEGIAHIVDHYSHDTILTAWPATDELSKPELGYVSQPIKVAAIDNFSFGQIQKAKQEPEAYSVAFLFSTKYDPPHLLMSLGPKNEQLDRRFFDFHRDLEPQTVTRILDGDMVWRAQRKGQWAALIHLNRAAEAELQPVIQP</sequence>
<feature type="transmembrane region" description="Helical" evidence="8">
    <location>
        <begin position="136"/>
        <end position="155"/>
    </location>
</feature>
<evidence type="ECO:0000256" key="4">
    <source>
        <dbReference type="ARBA" id="ARBA00022679"/>
    </source>
</evidence>
<keyword evidence="4" id="KW-0808">Transferase</keyword>
<dbReference type="GO" id="GO:0005886">
    <property type="term" value="C:plasma membrane"/>
    <property type="evidence" value="ECO:0007669"/>
    <property type="project" value="UniProtKB-SubCell"/>
</dbReference>
<dbReference type="GO" id="GO:0016763">
    <property type="term" value="F:pentosyltransferase activity"/>
    <property type="evidence" value="ECO:0007669"/>
    <property type="project" value="TreeGrafter"/>
</dbReference>
<dbReference type="EMBL" id="JACHEK010000001">
    <property type="protein sequence ID" value="MBB6142420.1"/>
    <property type="molecule type" value="Genomic_DNA"/>
</dbReference>
<gene>
    <name evidence="10" type="ORF">HNQ77_000358</name>
</gene>
<dbReference type="Pfam" id="PF13231">
    <property type="entry name" value="PMT_2"/>
    <property type="match status" value="1"/>
</dbReference>
<comment type="subcellular location">
    <subcellularLocation>
        <location evidence="1">Cell membrane</location>
        <topology evidence="1">Multi-pass membrane protein</topology>
    </subcellularLocation>
</comment>
<evidence type="ECO:0000256" key="2">
    <source>
        <dbReference type="ARBA" id="ARBA00022475"/>
    </source>
</evidence>
<evidence type="ECO:0000313" key="11">
    <source>
        <dbReference type="Proteomes" id="UP000538666"/>
    </source>
</evidence>
<keyword evidence="11" id="KW-1185">Reference proteome</keyword>
<keyword evidence="2" id="KW-1003">Cell membrane</keyword>
<feature type="transmembrane region" description="Helical" evidence="8">
    <location>
        <begin position="347"/>
        <end position="372"/>
    </location>
</feature>
<dbReference type="RefSeq" id="WP_221302291.1">
    <property type="nucleotide sequence ID" value="NZ_JACHEK010000001.1"/>
</dbReference>
<dbReference type="InterPro" id="IPR050297">
    <property type="entry name" value="LipidA_mod_glycosyltrf_83"/>
</dbReference>
<name>A0A841JMR4_9BACT</name>
<feature type="domain" description="Glycosyltransferase RgtA/B/C/D-like" evidence="9">
    <location>
        <begin position="66"/>
        <end position="188"/>
    </location>
</feature>
<evidence type="ECO:0000256" key="6">
    <source>
        <dbReference type="ARBA" id="ARBA00022989"/>
    </source>
</evidence>
<feature type="transmembrane region" description="Helical" evidence="8">
    <location>
        <begin position="248"/>
        <end position="268"/>
    </location>
</feature>
<feature type="transmembrane region" description="Helical" evidence="8">
    <location>
        <begin position="392"/>
        <end position="410"/>
    </location>
</feature>
<keyword evidence="7 8" id="KW-0472">Membrane</keyword>
<dbReference type="GO" id="GO:0009103">
    <property type="term" value="P:lipopolysaccharide biosynthetic process"/>
    <property type="evidence" value="ECO:0007669"/>
    <property type="project" value="UniProtKB-ARBA"/>
</dbReference>
<keyword evidence="3" id="KW-0328">Glycosyltransferase</keyword>
<evidence type="ECO:0000256" key="1">
    <source>
        <dbReference type="ARBA" id="ARBA00004651"/>
    </source>
</evidence>
<feature type="transmembrane region" description="Helical" evidence="8">
    <location>
        <begin position="304"/>
        <end position="326"/>
    </location>
</feature>
<proteinExistence type="predicted"/>
<evidence type="ECO:0000256" key="5">
    <source>
        <dbReference type="ARBA" id="ARBA00022692"/>
    </source>
</evidence>
<feature type="transmembrane region" description="Helical" evidence="8">
    <location>
        <begin position="12"/>
        <end position="31"/>
    </location>
</feature>
<feature type="transmembrane region" description="Helical" evidence="8">
    <location>
        <begin position="111"/>
        <end position="130"/>
    </location>
</feature>
<dbReference type="InterPro" id="IPR038731">
    <property type="entry name" value="RgtA/B/C-like"/>
</dbReference>
<comment type="caution">
    <text evidence="10">The sequence shown here is derived from an EMBL/GenBank/DDBJ whole genome shotgun (WGS) entry which is preliminary data.</text>
</comment>
<reference evidence="10 11" key="1">
    <citation type="submission" date="2020-08" db="EMBL/GenBank/DDBJ databases">
        <title>Genomic Encyclopedia of Type Strains, Phase IV (KMG-IV): sequencing the most valuable type-strain genomes for metagenomic binning, comparative biology and taxonomic classification.</title>
        <authorList>
            <person name="Goeker M."/>
        </authorList>
    </citation>
    <scope>NUCLEOTIDE SEQUENCE [LARGE SCALE GENOMIC DNA]</scope>
    <source>
        <strain evidence="10 11">DSM 103733</strain>
    </source>
</reference>
<organism evidence="10 11">
    <name type="scientific">Silvibacterium bohemicum</name>
    <dbReference type="NCBI Taxonomy" id="1577686"/>
    <lineage>
        <taxon>Bacteria</taxon>
        <taxon>Pseudomonadati</taxon>
        <taxon>Acidobacteriota</taxon>
        <taxon>Terriglobia</taxon>
        <taxon>Terriglobales</taxon>
        <taxon>Acidobacteriaceae</taxon>
        <taxon>Silvibacterium</taxon>
    </lineage>
</organism>
<evidence type="ECO:0000259" key="9">
    <source>
        <dbReference type="Pfam" id="PF13231"/>
    </source>
</evidence>
<evidence type="ECO:0000256" key="3">
    <source>
        <dbReference type="ARBA" id="ARBA00022676"/>
    </source>
</evidence>
<evidence type="ECO:0000256" key="7">
    <source>
        <dbReference type="ARBA" id="ARBA00023136"/>
    </source>
</evidence>